<gene>
    <name evidence="1" type="ORF">S12H4_44135</name>
</gene>
<name>X1VTQ1_9ZZZZ</name>
<comment type="caution">
    <text evidence="1">The sequence shown here is derived from an EMBL/GenBank/DDBJ whole genome shotgun (WGS) entry which is preliminary data.</text>
</comment>
<accession>X1VTQ1</accession>
<feature type="non-terminal residue" evidence="1">
    <location>
        <position position="250"/>
    </location>
</feature>
<dbReference type="EMBL" id="BARW01027163">
    <property type="protein sequence ID" value="GAJ13400.1"/>
    <property type="molecule type" value="Genomic_DNA"/>
</dbReference>
<reference evidence="1" key="1">
    <citation type="journal article" date="2014" name="Front. Microbiol.">
        <title>High frequency of phylogenetically diverse reductive dehalogenase-homologous genes in deep subseafloor sedimentary metagenomes.</title>
        <authorList>
            <person name="Kawai M."/>
            <person name="Futagami T."/>
            <person name="Toyoda A."/>
            <person name="Takaki Y."/>
            <person name="Nishi S."/>
            <person name="Hori S."/>
            <person name="Arai W."/>
            <person name="Tsubouchi T."/>
            <person name="Morono Y."/>
            <person name="Uchiyama I."/>
            <person name="Ito T."/>
            <person name="Fujiyama A."/>
            <person name="Inagaki F."/>
            <person name="Takami H."/>
        </authorList>
    </citation>
    <scope>NUCLEOTIDE SEQUENCE</scope>
    <source>
        <strain evidence="1">Expedition CK06-06</strain>
    </source>
</reference>
<protein>
    <submittedName>
        <fullName evidence="1">Uncharacterized protein</fullName>
    </submittedName>
</protein>
<organism evidence="1">
    <name type="scientific">marine sediment metagenome</name>
    <dbReference type="NCBI Taxonomy" id="412755"/>
    <lineage>
        <taxon>unclassified sequences</taxon>
        <taxon>metagenomes</taxon>
        <taxon>ecological metagenomes</taxon>
    </lineage>
</organism>
<sequence length="250" mass="27080">MRTPREKLVSALKRAGIDTEIVTGPTEGIAGGEYTIVGLRNPNDWDKAIGIMREQGLVTGVMRKPLWMEVPIPKAVPAVPGVKESWQMTKEEYVQDTLLQTVTGWRYSGIKKAETVAGAERGHKIIVEGALSIGKPVPPEVLADYPDLAKGVGRGNPGVGAEAIKVGIGDSVCDKYTGTCGPIVDILNDEVLIEPTRIRGKAAGEYQEEFTPPVKVKKANLAPNHIRRYEEGQELSELPADHELLLHFGA</sequence>
<evidence type="ECO:0000313" key="1">
    <source>
        <dbReference type="EMBL" id="GAJ13400.1"/>
    </source>
</evidence>
<proteinExistence type="predicted"/>
<dbReference type="AlphaFoldDB" id="X1VTQ1"/>